<evidence type="ECO:0000313" key="2">
    <source>
        <dbReference type="Proteomes" id="UP000322887"/>
    </source>
</evidence>
<keyword evidence="2" id="KW-1185">Reference proteome</keyword>
<sequence>MARLLSTVESNNSRELLYRLCVVIGLFGRIEIDSVASVSPKVNRPNEAYSHLQGLWIEKQTENTAFICPLIAQFGQDELEEDVKRTVANKLAELVFKSSGLSPIDFAKGISYFKLARNGPSLGMHLLSGLRKSFEFPEDWKKLIYQTSISEGLLDDCPTILALIIKAVQVHLAQSLNRSIRELLSEAGELIENSRKEDFWGVFIFAIQTASIVAKVDLSVGLDLCGFVLSNFEKVKEIEDYAEALPDSSPLFDDEYLSSFPWFFVPEIKNTDDFNNWFKLISDLPKEPASKIISCDLAKGGLQLLLDRLWIIQHQVSAKEQNFDDAIRSYDTVISYAKKNHFRWVQALAVRSKIIVYAEYLKDIKTATQLASDFLESEKNDDEILFLINHILGRQYLFNDKIIEASERLSIACELDADEFKDLKCHAFIELSRAIGDSDSSKALEKAESAVRIASQNPKVIHSKLMIRALGEASIAAWYNHNKSLAFDYLDEAFLVLFQHFEETTEWKMNSVLLAQVLGYMSSVSSTGFPPEESYIKPERGFLSIYNEELANWYDETMDVRTVALISYLLVVYSSSLGKHNRAIFWANRGIDDARKKSILPSIFLLGETLIASLIKKFQTEKVLDYASEAAIALTASMVASNKGIHSVLQNQNPLTLMGEKPNQNWNQAESLALFLGVLPTMLYISILEDDNKRKLESLVSYCTEQAEDSSDPNVFNSISAAIKCSFEEKPSFKLRDSAMKEYKAGNRAGATANFILASFSKETHLNAAVSYHALIMHEYSSKISTNSTLWLFLTDNLLLYWSRILEARKFSFSNHPYIEGCLSKINLLAPGKRAQNLIRILMDGLKVNLPSELELVSNWLYDAKEEI</sequence>
<dbReference type="GeneID" id="98646461"/>
<name>A0ABX5YJV2_9PLAN</name>
<gene>
    <name evidence="1" type="ORF">GmarT_18470</name>
</gene>
<dbReference type="RefSeq" id="WP_002644738.1">
    <property type="nucleotide sequence ID" value="NZ_CP042910.1"/>
</dbReference>
<dbReference type="Proteomes" id="UP000322887">
    <property type="component" value="Chromosome"/>
</dbReference>
<evidence type="ECO:0000313" key="1">
    <source>
        <dbReference type="EMBL" id="QEG15986.1"/>
    </source>
</evidence>
<evidence type="ECO:0008006" key="3">
    <source>
        <dbReference type="Google" id="ProtNLM"/>
    </source>
</evidence>
<proteinExistence type="predicted"/>
<protein>
    <recommendedName>
        <fullName evidence="3">Tetratricopeptide repeat protein</fullName>
    </recommendedName>
</protein>
<accession>A0ABX5YJV2</accession>
<organism evidence="1 2">
    <name type="scientific">Gimesia maris</name>
    <dbReference type="NCBI Taxonomy" id="122"/>
    <lineage>
        <taxon>Bacteria</taxon>
        <taxon>Pseudomonadati</taxon>
        <taxon>Planctomycetota</taxon>
        <taxon>Planctomycetia</taxon>
        <taxon>Planctomycetales</taxon>
        <taxon>Planctomycetaceae</taxon>
        <taxon>Gimesia</taxon>
    </lineage>
</organism>
<reference evidence="1 2" key="1">
    <citation type="submission" date="2019-08" db="EMBL/GenBank/DDBJ databases">
        <title>Deep-cultivation of Planctomycetes and their phenomic and genomic characterization uncovers novel biology.</title>
        <authorList>
            <person name="Wiegand S."/>
            <person name="Jogler M."/>
            <person name="Boedeker C."/>
            <person name="Pinto D."/>
            <person name="Vollmers J."/>
            <person name="Rivas-Marin E."/>
            <person name="Kohn T."/>
            <person name="Peeters S.H."/>
            <person name="Heuer A."/>
            <person name="Rast P."/>
            <person name="Oberbeckmann S."/>
            <person name="Bunk B."/>
            <person name="Jeske O."/>
            <person name="Meyerdierks A."/>
            <person name="Storesund J.E."/>
            <person name="Kallscheuer N."/>
            <person name="Luecker S."/>
            <person name="Lage O.M."/>
            <person name="Pohl T."/>
            <person name="Merkel B.J."/>
            <person name="Hornburger P."/>
            <person name="Mueller R.-W."/>
            <person name="Bruemmer F."/>
            <person name="Labrenz M."/>
            <person name="Spormann A.M."/>
            <person name="Op den Camp H."/>
            <person name="Overmann J."/>
            <person name="Amann R."/>
            <person name="Jetten M.S.M."/>
            <person name="Mascher T."/>
            <person name="Medema M.H."/>
            <person name="Devos D.P."/>
            <person name="Kaster A.-K."/>
            <person name="Ovreas L."/>
            <person name="Rohde M."/>
            <person name="Galperin M.Y."/>
            <person name="Jogler C."/>
        </authorList>
    </citation>
    <scope>NUCLEOTIDE SEQUENCE [LARGE SCALE GENOMIC DNA]</scope>
    <source>
        <strain evidence="1 2">DSM 8797</strain>
    </source>
</reference>
<dbReference type="EMBL" id="CP042910">
    <property type="protein sequence ID" value="QEG15986.1"/>
    <property type="molecule type" value="Genomic_DNA"/>
</dbReference>